<dbReference type="PANTHER" id="PTHR16184">
    <property type="entry name" value="ELONGATOR COMPLEX PROTEIN 6"/>
    <property type="match status" value="1"/>
</dbReference>
<accession>A0ABP0ZR91</accession>
<reference evidence="3 4" key="1">
    <citation type="submission" date="2024-03" db="EMBL/GenBank/DDBJ databases">
        <authorList>
            <person name="Brejova B."/>
        </authorList>
    </citation>
    <scope>NUCLEOTIDE SEQUENCE [LARGE SCALE GENOMIC DNA]</scope>
    <source>
        <strain evidence="3 4">CBS 14171</strain>
    </source>
</reference>
<name>A0ABP0ZR91_9ASCO</name>
<dbReference type="EMBL" id="OZ022410">
    <property type="protein sequence ID" value="CAK9441034.1"/>
    <property type="molecule type" value="Genomic_DNA"/>
</dbReference>
<organism evidence="3 4">
    <name type="scientific">Lodderomyces beijingensis</name>
    <dbReference type="NCBI Taxonomy" id="1775926"/>
    <lineage>
        <taxon>Eukaryota</taxon>
        <taxon>Fungi</taxon>
        <taxon>Dikarya</taxon>
        <taxon>Ascomycota</taxon>
        <taxon>Saccharomycotina</taxon>
        <taxon>Pichiomycetes</taxon>
        <taxon>Debaryomycetaceae</taxon>
        <taxon>Candida/Lodderomyces clade</taxon>
        <taxon>Lodderomyces</taxon>
    </lineage>
</organism>
<gene>
    <name evidence="3" type="ORF">LODBEIA_P49030</name>
</gene>
<dbReference type="Gene3D" id="3.40.50.300">
    <property type="entry name" value="P-loop containing nucleotide triphosphate hydrolases"/>
    <property type="match status" value="1"/>
</dbReference>
<comment type="similarity">
    <text evidence="2">Belongs to the ELP6 family.</text>
</comment>
<evidence type="ECO:0000256" key="2">
    <source>
        <dbReference type="ARBA" id="ARBA00008837"/>
    </source>
</evidence>
<evidence type="ECO:0008006" key="5">
    <source>
        <dbReference type="Google" id="ProtNLM"/>
    </source>
</evidence>
<evidence type="ECO:0000313" key="3">
    <source>
        <dbReference type="EMBL" id="CAK9441034.1"/>
    </source>
</evidence>
<evidence type="ECO:0000256" key="1">
    <source>
        <dbReference type="ARBA" id="ARBA00005043"/>
    </source>
</evidence>
<dbReference type="RefSeq" id="XP_066831841.1">
    <property type="nucleotide sequence ID" value="XM_066975176.1"/>
</dbReference>
<dbReference type="Proteomes" id="UP001497383">
    <property type="component" value="Chromosome 6"/>
</dbReference>
<dbReference type="InterPro" id="IPR027417">
    <property type="entry name" value="P-loop_NTPase"/>
</dbReference>
<proteinExistence type="inferred from homology"/>
<dbReference type="CDD" id="cd19495">
    <property type="entry name" value="Elp6"/>
    <property type="match status" value="1"/>
</dbReference>
<comment type="pathway">
    <text evidence="1">tRNA modification; 5-methoxycarbonylmethyl-2-thiouridine-tRNA biosynthesis.</text>
</comment>
<keyword evidence="4" id="KW-1185">Reference proteome</keyword>
<dbReference type="GeneID" id="92210099"/>
<dbReference type="InterPro" id="IPR018627">
    <property type="entry name" value="ELP6"/>
</dbReference>
<evidence type="ECO:0000313" key="4">
    <source>
        <dbReference type="Proteomes" id="UP001497383"/>
    </source>
</evidence>
<dbReference type="PANTHER" id="PTHR16184:SF6">
    <property type="entry name" value="ELONGATOR COMPLEX PROTEIN 6"/>
    <property type="match status" value="1"/>
</dbReference>
<protein>
    <recommendedName>
        <fullName evidence="5">Elongator complex protein 6</fullName>
    </recommendedName>
</protein>
<sequence>MSGQSQELYFFKNQTLTPDSSRDAPFLTTITYDQSTSASWLVNALVECTLLGTASSVHKELKQPYQKKVVLVSFLHDEQFFIRNCRRNGVDLSRSQSFTFVDYFTDLFEKITDATDPGQVGRLFDFNSVDLANSVVLIEAPEVLLYSTAISSDELLFQLLKVNNRSPHMYLVCAKDSPQFVNYQVSDFLNPAYKITDFLTKLLFRSNMNVTLEPLATGRANDITGSLTVAKGAIPYMGAAIYEREYVYKVTKELNVKVFYR</sequence>